<gene>
    <name evidence="1" type="ORF">AB0T83_07360</name>
</gene>
<evidence type="ECO:0000313" key="1">
    <source>
        <dbReference type="EMBL" id="MEV8466597.1"/>
    </source>
</evidence>
<evidence type="ECO:0000313" key="2">
    <source>
        <dbReference type="Proteomes" id="UP001553161"/>
    </source>
</evidence>
<dbReference type="RefSeq" id="WP_366192390.1">
    <property type="nucleotide sequence ID" value="NZ_JBFBVU010000006.1"/>
</dbReference>
<proteinExistence type="predicted"/>
<sequence>MGQVRFVAMARGPRMGRGPQQGRHAAAAEGASLRALEVCVI</sequence>
<dbReference type="EMBL" id="JBFBVU010000006">
    <property type="protein sequence ID" value="MEV8466597.1"/>
    <property type="molecule type" value="Genomic_DNA"/>
</dbReference>
<accession>A0ABV3L4Y3</accession>
<comment type="caution">
    <text evidence="1">The sequence shown here is derived from an EMBL/GenBank/DDBJ whole genome shotgun (WGS) entry which is preliminary data.</text>
</comment>
<keyword evidence="2" id="KW-1185">Reference proteome</keyword>
<protein>
    <submittedName>
        <fullName evidence="1">Uncharacterized protein</fullName>
    </submittedName>
</protein>
<dbReference type="Proteomes" id="UP001553161">
    <property type="component" value="Unassembled WGS sequence"/>
</dbReference>
<name>A0ABV3L4Y3_9RHOB</name>
<organism evidence="1 2">
    <name type="scientific">Meridianimarinicoccus marinus</name>
    <dbReference type="NCBI Taxonomy" id="3231483"/>
    <lineage>
        <taxon>Bacteria</taxon>
        <taxon>Pseudomonadati</taxon>
        <taxon>Pseudomonadota</taxon>
        <taxon>Alphaproteobacteria</taxon>
        <taxon>Rhodobacterales</taxon>
        <taxon>Paracoccaceae</taxon>
        <taxon>Meridianimarinicoccus</taxon>
    </lineage>
</organism>
<reference evidence="1 2" key="1">
    <citation type="submission" date="2024-07" db="EMBL/GenBank/DDBJ databases">
        <authorList>
            <person name="Kang M."/>
        </authorList>
    </citation>
    <scope>NUCLEOTIDE SEQUENCE [LARGE SCALE GENOMIC DNA]</scope>
    <source>
        <strain evidence="1 2">DFM31</strain>
    </source>
</reference>